<gene>
    <name evidence="2" type="ORF">EVAR_64191_1</name>
</gene>
<feature type="compositionally biased region" description="Low complexity" evidence="1">
    <location>
        <begin position="20"/>
        <end position="33"/>
    </location>
</feature>
<keyword evidence="3" id="KW-1185">Reference proteome</keyword>
<organism evidence="2 3">
    <name type="scientific">Eumeta variegata</name>
    <name type="common">Bagworm moth</name>
    <name type="synonym">Eumeta japonica</name>
    <dbReference type="NCBI Taxonomy" id="151549"/>
    <lineage>
        <taxon>Eukaryota</taxon>
        <taxon>Metazoa</taxon>
        <taxon>Ecdysozoa</taxon>
        <taxon>Arthropoda</taxon>
        <taxon>Hexapoda</taxon>
        <taxon>Insecta</taxon>
        <taxon>Pterygota</taxon>
        <taxon>Neoptera</taxon>
        <taxon>Endopterygota</taxon>
        <taxon>Lepidoptera</taxon>
        <taxon>Glossata</taxon>
        <taxon>Ditrysia</taxon>
        <taxon>Tineoidea</taxon>
        <taxon>Psychidae</taxon>
        <taxon>Oiketicinae</taxon>
        <taxon>Eumeta</taxon>
    </lineage>
</organism>
<accession>A0A4C1ZIN7</accession>
<dbReference type="AlphaFoldDB" id="A0A4C1ZIN7"/>
<proteinExistence type="predicted"/>
<name>A0A4C1ZIN7_EUMVA</name>
<sequence length="162" mass="17858">MLESAPKLIKVSRERGLARGGSPPAGRSSASAGRVHRRPCPLLNALNAGGVYSPRESDTPRAPGVQTAYNGFFPSFPFLLPPPPLHGEKYKKNASPVRMIVMEKYVMYEKDLVTILNSGEAQREDYMICSGNRKVVFNALSLRPNVHAYQTASLCSNKTFYK</sequence>
<protein>
    <submittedName>
        <fullName evidence="2">Uncharacterized protein</fullName>
    </submittedName>
</protein>
<evidence type="ECO:0000313" key="2">
    <source>
        <dbReference type="EMBL" id="GBP87282.1"/>
    </source>
</evidence>
<evidence type="ECO:0000256" key="1">
    <source>
        <dbReference type="SAM" id="MobiDB-lite"/>
    </source>
</evidence>
<evidence type="ECO:0000313" key="3">
    <source>
        <dbReference type="Proteomes" id="UP000299102"/>
    </source>
</evidence>
<feature type="region of interest" description="Disordered" evidence="1">
    <location>
        <begin position="13"/>
        <end position="35"/>
    </location>
</feature>
<dbReference type="Proteomes" id="UP000299102">
    <property type="component" value="Unassembled WGS sequence"/>
</dbReference>
<dbReference type="EMBL" id="BGZK01001849">
    <property type="protein sequence ID" value="GBP87282.1"/>
    <property type="molecule type" value="Genomic_DNA"/>
</dbReference>
<reference evidence="2 3" key="1">
    <citation type="journal article" date="2019" name="Commun. Biol.">
        <title>The bagworm genome reveals a unique fibroin gene that provides high tensile strength.</title>
        <authorList>
            <person name="Kono N."/>
            <person name="Nakamura H."/>
            <person name="Ohtoshi R."/>
            <person name="Tomita M."/>
            <person name="Numata K."/>
            <person name="Arakawa K."/>
        </authorList>
    </citation>
    <scope>NUCLEOTIDE SEQUENCE [LARGE SCALE GENOMIC DNA]</scope>
</reference>
<comment type="caution">
    <text evidence="2">The sequence shown here is derived from an EMBL/GenBank/DDBJ whole genome shotgun (WGS) entry which is preliminary data.</text>
</comment>